<dbReference type="RefSeq" id="WP_246654967.1">
    <property type="nucleotide sequence ID" value="NZ_JAHKRM010000063.1"/>
</dbReference>
<proteinExistence type="predicted"/>
<gene>
    <name evidence="1" type="ORF">ACFSJ0_52700</name>
</gene>
<organism evidence="1 2">
    <name type="scientific">Nonomuraea guangzhouensis</name>
    <dbReference type="NCBI Taxonomy" id="1291555"/>
    <lineage>
        <taxon>Bacteria</taxon>
        <taxon>Bacillati</taxon>
        <taxon>Actinomycetota</taxon>
        <taxon>Actinomycetes</taxon>
        <taxon>Streptosporangiales</taxon>
        <taxon>Streptosporangiaceae</taxon>
        <taxon>Nonomuraea</taxon>
    </lineage>
</organism>
<dbReference type="EMBL" id="JBHUCM010000050">
    <property type="protein sequence ID" value="MFD1545785.1"/>
    <property type="molecule type" value="Genomic_DNA"/>
</dbReference>
<reference evidence="2" key="1">
    <citation type="journal article" date="2019" name="Int. J. Syst. Evol. Microbiol.">
        <title>The Global Catalogue of Microorganisms (GCM) 10K type strain sequencing project: providing services to taxonomists for standard genome sequencing and annotation.</title>
        <authorList>
            <consortium name="The Broad Institute Genomics Platform"/>
            <consortium name="The Broad Institute Genome Sequencing Center for Infectious Disease"/>
            <person name="Wu L."/>
            <person name="Ma J."/>
        </authorList>
    </citation>
    <scope>NUCLEOTIDE SEQUENCE [LARGE SCALE GENOMIC DNA]</scope>
    <source>
        <strain evidence="2">CGMCC 1.15399</strain>
    </source>
</reference>
<sequence length="111" mass="11677">MVNTYRFSRPFFNEEKTDSDRSPTISLATAVVAVSPVSLEVLPQQPVDVLAGAALPGAVPCGGEAHSAWPKVLISSSSWGDSLRGTSPRSFFSPLDVVADVVDDFRVGQGG</sequence>
<name>A0ABW4GTE3_9ACTN</name>
<protein>
    <submittedName>
        <fullName evidence="1">Uncharacterized protein</fullName>
    </submittedName>
</protein>
<comment type="caution">
    <text evidence="1">The sequence shown here is derived from an EMBL/GenBank/DDBJ whole genome shotgun (WGS) entry which is preliminary data.</text>
</comment>
<keyword evidence="2" id="KW-1185">Reference proteome</keyword>
<accession>A0ABW4GTE3</accession>
<evidence type="ECO:0000313" key="1">
    <source>
        <dbReference type="EMBL" id="MFD1545785.1"/>
    </source>
</evidence>
<dbReference type="Proteomes" id="UP001597097">
    <property type="component" value="Unassembled WGS sequence"/>
</dbReference>
<evidence type="ECO:0000313" key="2">
    <source>
        <dbReference type="Proteomes" id="UP001597097"/>
    </source>
</evidence>